<evidence type="ECO:0000256" key="1">
    <source>
        <dbReference type="SAM" id="MobiDB-lite"/>
    </source>
</evidence>
<protein>
    <submittedName>
        <fullName evidence="2">L-aspartate oxidase domain protein</fullName>
        <ecNumber evidence="2">1.4.3.16</ecNumber>
    </submittedName>
</protein>
<sequence length="70" mass="7442">MTREGGHSHRRIVPPEVTPPGRGARVLDNAAAALDIRTGHTAVQVLHDDAAVTGCRCSIPTDSASCTRRR</sequence>
<reference evidence="2" key="1">
    <citation type="submission" date="2014-01" db="EMBL/GenBank/DDBJ databases">
        <authorList>
            <person name="Brown-Elliot B."/>
            <person name="Wallace R."/>
            <person name="Lenaerts A."/>
            <person name="Ordway D."/>
            <person name="DeGroote M.A."/>
            <person name="Parker T."/>
            <person name="Sizemore C."/>
            <person name="Tallon L.J."/>
            <person name="Sadzewicz L.K."/>
            <person name="Sengamalay N."/>
            <person name="Fraser C.M."/>
            <person name="Hine E."/>
            <person name="Shefchek K.A."/>
            <person name="Das S.P."/>
            <person name="Tettelin H."/>
        </authorList>
    </citation>
    <scope>NUCLEOTIDE SEQUENCE [LARGE SCALE GENOMIC DNA]</scope>
    <source>
        <strain evidence="2">4042</strain>
    </source>
</reference>
<dbReference type="EC" id="1.4.3.16" evidence="2"/>
<dbReference type="AlphaFoldDB" id="X8DLX2"/>
<feature type="region of interest" description="Disordered" evidence="1">
    <location>
        <begin position="1"/>
        <end position="23"/>
    </location>
</feature>
<organism evidence="2">
    <name type="scientific">Mycobacterium xenopi 4042</name>
    <dbReference type="NCBI Taxonomy" id="1299334"/>
    <lineage>
        <taxon>Bacteria</taxon>
        <taxon>Bacillati</taxon>
        <taxon>Actinomycetota</taxon>
        <taxon>Actinomycetes</taxon>
        <taxon>Mycobacteriales</taxon>
        <taxon>Mycobacteriaceae</taxon>
        <taxon>Mycobacterium</taxon>
    </lineage>
</organism>
<dbReference type="EMBL" id="JAOB01000014">
    <property type="protein sequence ID" value="EUA68465.1"/>
    <property type="molecule type" value="Genomic_DNA"/>
</dbReference>
<comment type="caution">
    <text evidence="2">The sequence shown here is derived from an EMBL/GenBank/DDBJ whole genome shotgun (WGS) entry which is preliminary data.</text>
</comment>
<proteinExistence type="predicted"/>
<dbReference type="PATRIC" id="fig|1299334.3.peg.1757"/>
<name>X8DLX2_MYCXE</name>
<evidence type="ECO:0000313" key="2">
    <source>
        <dbReference type="EMBL" id="EUA68465.1"/>
    </source>
</evidence>
<accession>X8DLX2</accession>
<dbReference type="GO" id="GO:0008734">
    <property type="term" value="F:L-aspartate oxidase activity"/>
    <property type="evidence" value="ECO:0007669"/>
    <property type="project" value="UniProtKB-EC"/>
</dbReference>
<gene>
    <name evidence="2" type="ORF">I553_3930</name>
</gene>
<keyword evidence="2" id="KW-0560">Oxidoreductase</keyword>